<gene>
    <name evidence="2" type="ORF">DES37_110102</name>
</gene>
<sequence>MKRDRGNNFLLLPKKSLFKLASCVCIFFNVKITQHRPQMTAIRNAQALLLTALTAAVVVVVRVVVVVGKAP</sequence>
<accession>A0A317PVJ0</accession>
<feature type="transmembrane region" description="Helical" evidence="1">
    <location>
        <begin position="45"/>
        <end position="68"/>
    </location>
</feature>
<protein>
    <submittedName>
        <fullName evidence="2">IlvB leader peptide</fullName>
    </submittedName>
</protein>
<dbReference type="InterPro" id="IPR012566">
    <property type="entry name" value="IlvB_leader"/>
</dbReference>
<proteinExistence type="predicted"/>
<dbReference type="AlphaFoldDB" id="A0A317PVJ0"/>
<comment type="caution">
    <text evidence="2">The sequence shown here is derived from an EMBL/GenBank/DDBJ whole genome shotgun (WGS) entry which is preliminary data.</text>
</comment>
<evidence type="ECO:0000313" key="3">
    <source>
        <dbReference type="Proteomes" id="UP000246744"/>
    </source>
</evidence>
<evidence type="ECO:0000313" key="2">
    <source>
        <dbReference type="EMBL" id="PWW06699.1"/>
    </source>
</evidence>
<keyword evidence="1" id="KW-0472">Membrane</keyword>
<evidence type="ECO:0000256" key="1">
    <source>
        <dbReference type="SAM" id="Phobius"/>
    </source>
</evidence>
<dbReference type="Proteomes" id="UP000246744">
    <property type="component" value="Unassembled WGS sequence"/>
</dbReference>
<keyword evidence="1" id="KW-1133">Transmembrane helix</keyword>
<reference evidence="2 3" key="1">
    <citation type="submission" date="2018-05" db="EMBL/GenBank/DDBJ databases">
        <title>Genomic Encyclopedia of Type Strains, Phase IV (KMG-IV): sequencing the most valuable type-strain genomes for metagenomic binning, comparative biology and taxonomic classification.</title>
        <authorList>
            <person name="Goeker M."/>
        </authorList>
    </citation>
    <scope>NUCLEOTIDE SEQUENCE [LARGE SCALE GENOMIC DNA]</scope>
    <source>
        <strain evidence="2 3">DSM 19579</strain>
    </source>
</reference>
<dbReference type="EMBL" id="QGTS01000010">
    <property type="protein sequence ID" value="PWW06699.1"/>
    <property type="molecule type" value="Genomic_DNA"/>
</dbReference>
<keyword evidence="3" id="KW-1185">Reference proteome</keyword>
<dbReference type="Pfam" id="PF08049">
    <property type="entry name" value="IlvB_leader"/>
    <property type="match status" value="1"/>
</dbReference>
<name>A0A317PVJ0_9ENTR</name>
<keyword evidence="1" id="KW-0812">Transmembrane</keyword>
<organism evidence="2 3">
    <name type="scientific">Mangrovibacter plantisponsor</name>
    <dbReference type="NCBI Taxonomy" id="451513"/>
    <lineage>
        <taxon>Bacteria</taxon>
        <taxon>Pseudomonadati</taxon>
        <taxon>Pseudomonadota</taxon>
        <taxon>Gammaproteobacteria</taxon>
        <taxon>Enterobacterales</taxon>
        <taxon>Enterobacteriaceae</taxon>
        <taxon>Mangrovibacter</taxon>
    </lineage>
</organism>